<gene>
    <name evidence="1" type="ORF">C4D60_Mb10t12270</name>
</gene>
<protein>
    <submittedName>
        <fullName evidence="1">Uncharacterized protein</fullName>
    </submittedName>
</protein>
<comment type="caution">
    <text evidence="1">The sequence shown here is derived from an EMBL/GenBank/DDBJ whole genome shotgun (WGS) entry which is preliminary data.</text>
</comment>
<proteinExistence type="predicted"/>
<evidence type="ECO:0000313" key="2">
    <source>
        <dbReference type="Proteomes" id="UP000317650"/>
    </source>
</evidence>
<sequence length="136" mass="13559">MTSELDDIRDVNRVAVDAVGPGAIDQGLDGAQAFPHRAIALEPAAEADLPHPVAAPHPPLGFNVAELVPEGAAGGVAEARLPGDNHEVLGEGDARVALGVFLLVDAAVGAVVGALVRADQVQETVLGAAGVSAAVR</sequence>
<name>A0A4S8IWM6_MUSBA</name>
<evidence type="ECO:0000313" key="1">
    <source>
        <dbReference type="EMBL" id="THU53233.1"/>
    </source>
</evidence>
<dbReference type="Proteomes" id="UP000317650">
    <property type="component" value="Chromosome 10"/>
</dbReference>
<accession>A0A4S8IWM6</accession>
<reference evidence="1 2" key="1">
    <citation type="journal article" date="2019" name="Nat. Plants">
        <title>Genome sequencing of Musa balbisiana reveals subgenome evolution and function divergence in polyploid bananas.</title>
        <authorList>
            <person name="Yao X."/>
        </authorList>
    </citation>
    <scope>NUCLEOTIDE SEQUENCE [LARGE SCALE GENOMIC DNA]</scope>
    <source>
        <strain evidence="2">cv. DH-PKW</strain>
        <tissue evidence="1">Leaves</tissue>
    </source>
</reference>
<dbReference type="EMBL" id="PYDT01000008">
    <property type="protein sequence ID" value="THU53233.1"/>
    <property type="molecule type" value="Genomic_DNA"/>
</dbReference>
<organism evidence="1 2">
    <name type="scientific">Musa balbisiana</name>
    <name type="common">Banana</name>
    <dbReference type="NCBI Taxonomy" id="52838"/>
    <lineage>
        <taxon>Eukaryota</taxon>
        <taxon>Viridiplantae</taxon>
        <taxon>Streptophyta</taxon>
        <taxon>Embryophyta</taxon>
        <taxon>Tracheophyta</taxon>
        <taxon>Spermatophyta</taxon>
        <taxon>Magnoliopsida</taxon>
        <taxon>Liliopsida</taxon>
        <taxon>Zingiberales</taxon>
        <taxon>Musaceae</taxon>
        <taxon>Musa</taxon>
    </lineage>
</organism>
<keyword evidence="2" id="KW-1185">Reference proteome</keyword>
<dbReference type="AlphaFoldDB" id="A0A4S8IWM6"/>